<evidence type="ECO:0000256" key="5">
    <source>
        <dbReference type="PROSITE-ProRule" id="PRU00317"/>
    </source>
</evidence>
<comment type="caution">
    <text evidence="7">The sequence shown here is derived from an EMBL/GenBank/DDBJ whole genome shotgun (WGS) entry which is preliminary data.</text>
</comment>
<dbReference type="InterPro" id="IPR016024">
    <property type="entry name" value="ARM-type_fold"/>
</dbReference>
<feature type="repeat" description="Pumilio" evidence="5">
    <location>
        <begin position="399"/>
        <end position="436"/>
    </location>
</feature>
<dbReference type="EMBL" id="CAXHTB010000016">
    <property type="protein sequence ID" value="CAL0322483.1"/>
    <property type="molecule type" value="Genomic_DNA"/>
</dbReference>
<evidence type="ECO:0000313" key="7">
    <source>
        <dbReference type="EMBL" id="CAL0322483.1"/>
    </source>
</evidence>
<reference evidence="7 8" key="1">
    <citation type="submission" date="2024-03" db="EMBL/GenBank/DDBJ databases">
        <authorList>
            <person name="Martinez-Hernandez J."/>
        </authorList>
    </citation>
    <scope>NUCLEOTIDE SEQUENCE [LARGE SCALE GENOMIC DNA]</scope>
</reference>
<dbReference type="InterPro" id="IPR033133">
    <property type="entry name" value="PUM-HD"/>
</dbReference>
<evidence type="ECO:0000313" key="8">
    <source>
        <dbReference type="Proteomes" id="UP001497480"/>
    </source>
</evidence>
<evidence type="ECO:0000256" key="4">
    <source>
        <dbReference type="ARBA" id="ARBA00058490"/>
    </source>
</evidence>
<feature type="repeat" description="Pumilio" evidence="5">
    <location>
        <begin position="363"/>
        <end position="398"/>
    </location>
</feature>
<feature type="repeat" description="Pumilio" evidence="5">
    <location>
        <begin position="179"/>
        <end position="214"/>
    </location>
</feature>
<dbReference type="GO" id="GO:0003729">
    <property type="term" value="F:mRNA binding"/>
    <property type="evidence" value="ECO:0007669"/>
    <property type="project" value="TreeGrafter"/>
</dbReference>
<keyword evidence="2" id="KW-0810">Translation regulation</keyword>
<feature type="repeat" description="Pumilio" evidence="5">
    <location>
        <begin position="290"/>
        <end position="326"/>
    </location>
</feature>
<proteinExistence type="predicted"/>
<dbReference type="InterPro" id="IPR001313">
    <property type="entry name" value="Pumilio_RNA-bd_rpt"/>
</dbReference>
<dbReference type="GO" id="GO:0006417">
    <property type="term" value="P:regulation of translation"/>
    <property type="evidence" value="ECO:0007669"/>
    <property type="project" value="UniProtKB-KW"/>
</dbReference>
<dbReference type="Pfam" id="PF00806">
    <property type="entry name" value="PUF"/>
    <property type="match status" value="8"/>
</dbReference>
<accession>A0AAV1XNP6</accession>
<name>A0AAV1XNP6_LUPLU</name>
<dbReference type="PANTHER" id="PTHR12537:SF63">
    <property type="entry name" value="PUMILIO HOMOLOG 15"/>
    <property type="match status" value="1"/>
</dbReference>
<dbReference type="PANTHER" id="PTHR12537">
    <property type="entry name" value="RNA BINDING PROTEIN PUMILIO-RELATED"/>
    <property type="match status" value="1"/>
</dbReference>
<dbReference type="SMART" id="SM00025">
    <property type="entry name" value="Pumilio"/>
    <property type="match status" value="8"/>
</dbReference>
<feature type="repeat" description="Pumilio" evidence="5">
    <location>
        <begin position="142"/>
        <end position="178"/>
    </location>
</feature>
<dbReference type="Gene3D" id="1.25.10.10">
    <property type="entry name" value="Leucine-rich Repeat Variant"/>
    <property type="match status" value="1"/>
</dbReference>
<feature type="repeat" description="Pumilio" evidence="5">
    <location>
        <begin position="327"/>
        <end position="362"/>
    </location>
</feature>
<dbReference type="Proteomes" id="UP001497480">
    <property type="component" value="Unassembled WGS sequence"/>
</dbReference>
<sequence length="466" mass="52988">MSSNGRSDFPDIPWLNQNSIQMNQTSLEDSFAHLSLNHMPLGSHGYGLSPHPNRYNVASKNCGYVSGYANVPLMSQKQLQRFPCNGELLCTVDSQRKFRGGVMNEFSNDSNRLNVSNSVNGRHNQRWLLQQHQNLNHHSIYDFRGRILLLAKEQGGCQVLQEIMKRLKSQEEISFIFSELVNNVMELMMDPLGNYVFQKLVEICSEQQRTRIILVVTNSDFRFVNMCLDIHGTRAVQKLLEHVTTQEQRSLIMSALSTGAVALTKDTNGLHVVEHCLKHFSNEDNKYLLNVVANTCFEIATDKNGCCVMQHCIDYAQGETKERLMAEIIVNAPVLSEDCYGNYVVQHLVAMKIPRVTENLLRQLEGKFLLLSCNKYGSNVVERIFLDSAEQHSAHIILELLHNPNVSRLLVDPFGNYVIKTALSVSKDAIRNALLELIQLHSATMRSNIYGKKLLDRVDDEKIRHM</sequence>
<dbReference type="PROSITE" id="PS50302">
    <property type="entry name" value="PUM"/>
    <property type="match status" value="7"/>
</dbReference>
<gene>
    <name evidence="7" type="ORF">LLUT_LOCUS23543</name>
</gene>
<dbReference type="FunFam" id="1.25.10.10:FF:000237">
    <property type="entry name" value="Pumilio homolog 9"/>
    <property type="match status" value="1"/>
</dbReference>
<evidence type="ECO:0000256" key="1">
    <source>
        <dbReference type="ARBA" id="ARBA00022737"/>
    </source>
</evidence>
<dbReference type="PROSITE" id="PS50303">
    <property type="entry name" value="PUM_HD"/>
    <property type="match status" value="1"/>
</dbReference>
<keyword evidence="3" id="KW-0694">RNA-binding</keyword>
<feature type="repeat" description="Pumilio" evidence="5">
    <location>
        <begin position="215"/>
        <end position="254"/>
    </location>
</feature>
<dbReference type="AlphaFoldDB" id="A0AAV1XNP6"/>
<keyword evidence="1" id="KW-0677">Repeat</keyword>
<organism evidence="7 8">
    <name type="scientific">Lupinus luteus</name>
    <name type="common">European yellow lupine</name>
    <dbReference type="NCBI Taxonomy" id="3873"/>
    <lineage>
        <taxon>Eukaryota</taxon>
        <taxon>Viridiplantae</taxon>
        <taxon>Streptophyta</taxon>
        <taxon>Embryophyta</taxon>
        <taxon>Tracheophyta</taxon>
        <taxon>Spermatophyta</taxon>
        <taxon>Magnoliopsida</taxon>
        <taxon>eudicotyledons</taxon>
        <taxon>Gunneridae</taxon>
        <taxon>Pentapetalae</taxon>
        <taxon>rosids</taxon>
        <taxon>fabids</taxon>
        <taxon>Fabales</taxon>
        <taxon>Fabaceae</taxon>
        <taxon>Papilionoideae</taxon>
        <taxon>50 kb inversion clade</taxon>
        <taxon>genistoids sensu lato</taxon>
        <taxon>core genistoids</taxon>
        <taxon>Genisteae</taxon>
        <taxon>Lupinus</taxon>
    </lineage>
</organism>
<evidence type="ECO:0000259" key="6">
    <source>
        <dbReference type="PROSITE" id="PS50303"/>
    </source>
</evidence>
<feature type="domain" description="PUM-HD" evidence="6">
    <location>
        <begin position="114"/>
        <end position="462"/>
    </location>
</feature>
<dbReference type="InterPro" id="IPR033712">
    <property type="entry name" value="Pumilio_RNA-bd"/>
</dbReference>
<protein>
    <recommendedName>
        <fullName evidence="6">PUM-HD domain-containing protein</fullName>
    </recommendedName>
</protein>
<evidence type="ECO:0000256" key="2">
    <source>
        <dbReference type="ARBA" id="ARBA00022845"/>
    </source>
</evidence>
<evidence type="ECO:0000256" key="3">
    <source>
        <dbReference type="ARBA" id="ARBA00022884"/>
    </source>
</evidence>
<dbReference type="SUPFAM" id="SSF48371">
    <property type="entry name" value="ARM repeat"/>
    <property type="match status" value="1"/>
</dbReference>
<comment type="function">
    <text evidence="4">Sequence-specific RNA-binding protein that regulates translation and mRNA stability by binding the 3'-UTR of target mRNAs.</text>
</comment>
<keyword evidence="8" id="KW-1185">Reference proteome</keyword>
<dbReference type="InterPro" id="IPR011989">
    <property type="entry name" value="ARM-like"/>
</dbReference>
<dbReference type="GO" id="GO:0005737">
    <property type="term" value="C:cytoplasm"/>
    <property type="evidence" value="ECO:0007669"/>
    <property type="project" value="TreeGrafter"/>
</dbReference>
<dbReference type="CDD" id="cd07920">
    <property type="entry name" value="Pumilio"/>
    <property type="match status" value="1"/>
</dbReference>